<dbReference type="AlphaFoldDB" id="A0A2G8STK0"/>
<accession>A0A2G8STK0</accession>
<evidence type="ECO:0000313" key="2">
    <source>
        <dbReference type="EMBL" id="PIL37090.1"/>
    </source>
</evidence>
<dbReference type="CDD" id="cd18727">
    <property type="entry name" value="PIN_Swt1-like"/>
    <property type="match status" value="1"/>
</dbReference>
<evidence type="ECO:0000313" key="3">
    <source>
        <dbReference type="Proteomes" id="UP000230002"/>
    </source>
</evidence>
<dbReference type="STRING" id="1077348.A0A2G8STK0"/>
<protein>
    <recommendedName>
        <fullName evidence="1">PIN domain-containing protein</fullName>
    </recommendedName>
</protein>
<dbReference type="OrthoDB" id="2017974at2759"/>
<dbReference type="InterPro" id="IPR029060">
    <property type="entry name" value="PIN-like_dom_sf"/>
</dbReference>
<dbReference type="Proteomes" id="UP000230002">
    <property type="component" value="Unassembled WGS sequence"/>
</dbReference>
<dbReference type="InterPro" id="IPR002716">
    <property type="entry name" value="PIN_dom"/>
</dbReference>
<dbReference type="PANTHER" id="PTHR16161">
    <property type="entry name" value="TRANSCRIPTIONAL PROTEIN SWT1"/>
    <property type="match status" value="1"/>
</dbReference>
<keyword evidence="3" id="KW-1185">Reference proteome</keyword>
<dbReference type="InterPro" id="IPR052626">
    <property type="entry name" value="SWT1_Regulator"/>
</dbReference>
<dbReference type="SUPFAM" id="SSF88723">
    <property type="entry name" value="PIN domain-like"/>
    <property type="match status" value="1"/>
</dbReference>
<sequence>MSDNTAPPYYDSTVEQLYNVANDVEMQDAFPTNQLFLYVVIDTNVLIDYCGIIEQFCQDAERAQYPIMIIIPGVVLGELDGLKNRPELQWFARQASTWLLKKVKERKTVKLQSAKETRSPGGARTESDEVRKNDLAIRDCCLFFADKNKGHGALLVTMDKNLNLECHKEGIDVCLPPNRNSWSSRLLAQALPVDGVNLELFHGREAFPRYRPSKTRQRLGQTEGPMAEAPHLAIADADMMDVDELEQDTSVTVEEYVPVHARDSLHAQIAGHFPLVLRDLAHRVHREYGDPLTVSNSKHAPAYRRTAVSSWTAALCFSYLETKKRFGREAWMGSFFCRRGEDGWRKGQDWSPRMWHLALDMLEDVGKKFDDGPLLSSVAAVRPHVEEI</sequence>
<organism evidence="2 3">
    <name type="scientific">Ganoderma sinense ZZ0214-1</name>
    <dbReference type="NCBI Taxonomy" id="1077348"/>
    <lineage>
        <taxon>Eukaryota</taxon>
        <taxon>Fungi</taxon>
        <taxon>Dikarya</taxon>
        <taxon>Basidiomycota</taxon>
        <taxon>Agaricomycotina</taxon>
        <taxon>Agaricomycetes</taxon>
        <taxon>Polyporales</taxon>
        <taxon>Polyporaceae</taxon>
        <taxon>Ganoderma</taxon>
    </lineage>
</organism>
<dbReference type="Gene3D" id="3.40.50.1010">
    <property type="entry name" value="5'-nuclease"/>
    <property type="match status" value="1"/>
</dbReference>
<dbReference type="GO" id="GO:0005634">
    <property type="term" value="C:nucleus"/>
    <property type="evidence" value="ECO:0007669"/>
    <property type="project" value="TreeGrafter"/>
</dbReference>
<dbReference type="SMART" id="SM00670">
    <property type="entry name" value="PINc"/>
    <property type="match status" value="1"/>
</dbReference>
<name>A0A2G8STK0_9APHY</name>
<feature type="domain" description="PIN" evidence="1">
    <location>
        <begin position="37"/>
        <end position="164"/>
    </location>
</feature>
<dbReference type="GO" id="GO:0004540">
    <property type="term" value="F:RNA nuclease activity"/>
    <property type="evidence" value="ECO:0007669"/>
    <property type="project" value="UniProtKB-ARBA"/>
</dbReference>
<dbReference type="PANTHER" id="PTHR16161:SF0">
    <property type="entry name" value="TRANSCRIPTIONAL PROTEIN SWT1"/>
    <property type="match status" value="1"/>
</dbReference>
<dbReference type="Pfam" id="PF13638">
    <property type="entry name" value="PIN_4"/>
    <property type="match status" value="1"/>
</dbReference>
<dbReference type="EMBL" id="AYKW01000001">
    <property type="protein sequence ID" value="PIL37090.1"/>
    <property type="molecule type" value="Genomic_DNA"/>
</dbReference>
<evidence type="ECO:0000259" key="1">
    <source>
        <dbReference type="SMART" id="SM00670"/>
    </source>
</evidence>
<comment type="caution">
    <text evidence="2">The sequence shown here is derived from an EMBL/GenBank/DDBJ whole genome shotgun (WGS) entry which is preliminary data.</text>
</comment>
<reference evidence="2 3" key="1">
    <citation type="journal article" date="2015" name="Sci. Rep.">
        <title>Chromosome-level genome map provides insights into diverse defense mechanisms in the medicinal fungus Ganoderma sinense.</title>
        <authorList>
            <person name="Zhu Y."/>
            <person name="Xu J."/>
            <person name="Sun C."/>
            <person name="Zhou S."/>
            <person name="Xu H."/>
            <person name="Nelson D.R."/>
            <person name="Qian J."/>
            <person name="Song J."/>
            <person name="Luo H."/>
            <person name="Xiang L."/>
            <person name="Li Y."/>
            <person name="Xu Z."/>
            <person name="Ji A."/>
            <person name="Wang L."/>
            <person name="Lu S."/>
            <person name="Hayward A."/>
            <person name="Sun W."/>
            <person name="Li X."/>
            <person name="Schwartz D.C."/>
            <person name="Wang Y."/>
            <person name="Chen S."/>
        </authorList>
    </citation>
    <scope>NUCLEOTIDE SEQUENCE [LARGE SCALE GENOMIC DNA]</scope>
    <source>
        <strain evidence="2 3">ZZ0214-1</strain>
    </source>
</reference>
<proteinExistence type="predicted"/>
<gene>
    <name evidence="2" type="ORF">GSI_00782</name>
</gene>